<dbReference type="InterPro" id="IPR037943">
    <property type="entry name" value="MopB_CT_Nitrate-R-NarG-like"/>
</dbReference>
<evidence type="ECO:0000256" key="5">
    <source>
        <dbReference type="ARBA" id="ARBA00012500"/>
    </source>
</evidence>
<evidence type="ECO:0000256" key="12">
    <source>
        <dbReference type="ARBA" id="ARBA00023002"/>
    </source>
</evidence>
<keyword evidence="9" id="KW-0500">Molybdenum</keyword>
<dbReference type="GO" id="GO:0009325">
    <property type="term" value="C:nitrate reductase complex"/>
    <property type="evidence" value="ECO:0007669"/>
    <property type="project" value="InterPro"/>
</dbReference>
<comment type="cofactor">
    <cofactor evidence="1">
        <name>Mo-bis(molybdopterin guanine dinucleotide)</name>
        <dbReference type="ChEBI" id="CHEBI:60539"/>
    </cofactor>
</comment>
<evidence type="ECO:0000259" key="20">
    <source>
        <dbReference type="PROSITE" id="PS51669"/>
    </source>
</evidence>
<dbReference type="InterPro" id="IPR006656">
    <property type="entry name" value="Mopterin_OxRdtase"/>
</dbReference>
<evidence type="ECO:0000256" key="15">
    <source>
        <dbReference type="ARBA" id="ARBA00023063"/>
    </source>
</evidence>
<keyword evidence="12 21" id="KW-0560">Oxidoreductase</keyword>
<dbReference type="PANTHER" id="PTHR43105">
    <property type="entry name" value="RESPIRATORY NITRATE REDUCTASE"/>
    <property type="match status" value="1"/>
</dbReference>
<evidence type="ECO:0000256" key="1">
    <source>
        <dbReference type="ARBA" id="ARBA00001942"/>
    </source>
</evidence>
<keyword evidence="11" id="KW-0249">Electron transport</keyword>
<name>A0A1D8G912_9ACTN</name>
<dbReference type="STRING" id="285473.A4G23_04799"/>
<dbReference type="InterPro" id="IPR006657">
    <property type="entry name" value="MoPterin_dinucl-bd_dom"/>
</dbReference>
<sequence length="1283" mass="141162">MGPFPAPPRGAGGPPGGDPRPHVGGAVGGLASRAMENDRKTRRQAPGAGEGWPLAARRLLTRREVSADGRAVFTEGDARWEGFYRDRWAHDKVVRSTHGVNCTGSCSWMVYVKDGIITWEHQATDYPSIGPDCPEYEPRGCPRGASFSWYTYSPGRVRHPYVRGELLELWREARSRLGDPVAAWAEITGDPVKSRAYKRARGRGGLVRADWDEVSELVAAAHVHTVKAYGPDRVAGFSPIPAMSMASFAAGARFMSLIGGTLLSFYDWYADLPIASPQVFGDQTDVPEAADWWNAGYLIMWGSNIPVTRTPDAHFLTEARYNGTKVVAVSPDYADNVKHADEWLAPHPGTDGALAMAMGHVILREFLVDREVPYFRDYLRTFTDAPFLVALREHTSGRLVPDGFLTAADLGHDTEHAESKTVLIDAATGEPVVPNGSLGFRWGEAGEGRWNLDLGDTVPVLSLLHEGGREGQGGQGGQSGQAVQTTAEVALPRFDEGATEGGSVLVRGVPVRRVGGRLVTTVFDLMLAQYGVHRPGLPGTWPASYDDPSQPYTPAWQEAVTAVPAVQAARIAREFARNAERTRGRSMIALGAGTNHWFHSDTIYRAFLALTTMTGCQGVNGGGWAHYVGQEKVRPVTGQQHLSFAFDWQRPTRHMAGTSYWYVNSGQWRYEAFGPDELASPLGSGRFEGKGFADCLAQAVRLGWTPGHPGFNRNPLDLADEARERGRPVAEHIVDELKSGRLRFAAEDPDDPANFPRVLTVWRANLLGSSGKGNEYFLRHLLGTDASVRSEETPPGRRPRDVVWREEAPEGKLDLLVTMDFRMTSTGLLADVVLPAATWYEKDDLSSTDMHPFVHAFTPAIAPPWQARTDYDAFLTIADRFSELAAGHLGARTDVIAVPLLHDTPDELAQPGGVVRDWRAGDCEPVPGRTMPKLVVVERDYAATAQKMRAVGPLLDTLGTTTKGVTVHPDREIDDLRRRNGTVRDGVAAGRPSLATASDMCEAILALSGTTNGRLAAEGFRELERRTGRAGLVGLAAEREAERITFADTRTQPRSVITSYEWSGSETGGRRYSPFVINTEHKKPWHTLTGRQHFFVQHDWIAELGEQLPVYRPPLNALRHHGDEHLGDEGRAEVTVRYLTPHSKWSIHSNYQDNAYMLDLSRGGPTIWMSPQDAGRIGARDNDWVEAYNRNGVVAARAVVSHRMPEGTVYMHHAQDRTVNVPRTEVGGRRGGIHNSLTRLLLKPTHLAGGYAQFTYAFNYYGPTGNQRDEVTVIRRRAQKVEY</sequence>
<keyword evidence="14" id="KW-0411">Iron-sulfur</keyword>
<dbReference type="Proteomes" id="UP000095349">
    <property type="component" value="Chromosome"/>
</dbReference>
<evidence type="ECO:0000256" key="13">
    <source>
        <dbReference type="ARBA" id="ARBA00023004"/>
    </source>
</evidence>
<dbReference type="Gene3D" id="3.40.50.12440">
    <property type="match status" value="1"/>
</dbReference>
<keyword evidence="6" id="KW-0813">Transport</keyword>
<dbReference type="InterPro" id="IPR050123">
    <property type="entry name" value="Prok_molybdopt-oxidoreductase"/>
</dbReference>
<dbReference type="GO" id="GO:0046872">
    <property type="term" value="F:metal ion binding"/>
    <property type="evidence" value="ECO:0007669"/>
    <property type="project" value="UniProtKB-KW"/>
</dbReference>
<dbReference type="Pfam" id="PF00384">
    <property type="entry name" value="Molybdopterin"/>
    <property type="match status" value="1"/>
</dbReference>
<dbReference type="KEGG" id="srn:A4G23_04799"/>
<evidence type="ECO:0000256" key="14">
    <source>
        <dbReference type="ARBA" id="ARBA00023014"/>
    </source>
</evidence>
<evidence type="ECO:0000256" key="19">
    <source>
        <dbReference type="SAM" id="MobiDB-lite"/>
    </source>
</evidence>
<dbReference type="CDD" id="cd02750">
    <property type="entry name" value="MopB_Nitrate-R-NarG-like"/>
    <property type="match status" value="1"/>
</dbReference>
<dbReference type="PROSITE" id="PS00551">
    <property type="entry name" value="MOLYBDOPTERIN_PROK_1"/>
    <property type="match status" value="1"/>
</dbReference>
<dbReference type="GO" id="GO:0042128">
    <property type="term" value="P:nitrate assimilation"/>
    <property type="evidence" value="ECO:0007669"/>
    <property type="project" value="UniProtKB-KW"/>
</dbReference>
<protein>
    <recommendedName>
        <fullName evidence="18">Nitrate reductase alpha subunit</fullName>
        <ecNumber evidence="5">1.7.5.1</ecNumber>
    </recommendedName>
</protein>
<dbReference type="SMART" id="SM00926">
    <property type="entry name" value="Molybdop_Fe4S4"/>
    <property type="match status" value="1"/>
</dbReference>
<comment type="catalytic activity">
    <reaction evidence="17">
        <text>nitrate + a quinol = a quinone + nitrite + H2O</text>
        <dbReference type="Rhea" id="RHEA:56144"/>
        <dbReference type="ChEBI" id="CHEBI:15377"/>
        <dbReference type="ChEBI" id="CHEBI:16301"/>
        <dbReference type="ChEBI" id="CHEBI:17632"/>
        <dbReference type="ChEBI" id="CHEBI:24646"/>
        <dbReference type="ChEBI" id="CHEBI:132124"/>
        <dbReference type="EC" id="1.7.5.1"/>
    </reaction>
</comment>
<dbReference type="SUPFAM" id="SSF50692">
    <property type="entry name" value="ADC-like"/>
    <property type="match status" value="1"/>
</dbReference>
<dbReference type="InterPro" id="IPR027467">
    <property type="entry name" value="MopterinOxRdtase_cofactor_BS"/>
</dbReference>
<keyword evidence="13" id="KW-0408">Iron</keyword>
<dbReference type="InterPro" id="IPR009010">
    <property type="entry name" value="Asp_de-COase-like_dom_sf"/>
</dbReference>
<comment type="subcellular location">
    <subcellularLocation>
        <location evidence="3">Cell membrane</location>
        <topology evidence="3">Peripheral membrane protein</topology>
    </subcellularLocation>
</comment>
<dbReference type="FunFam" id="3.40.50.12440:FF:000001">
    <property type="entry name" value="Nitrate reductase subunit alpha"/>
    <property type="match status" value="1"/>
</dbReference>
<evidence type="ECO:0000256" key="6">
    <source>
        <dbReference type="ARBA" id="ARBA00022448"/>
    </source>
</evidence>
<dbReference type="PATRIC" id="fig|285473.5.peg.5057"/>
<reference evidence="21 22" key="1">
    <citation type="submission" date="2016-09" db="EMBL/GenBank/DDBJ databases">
        <title>Streptomyces rubrolavendulae MJM4426 Genome sequencing and assembly.</title>
        <authorList>
            <person name="Kim J.-G."/>
        </authorList>
    </citation>
    <scope>NUCLEOTIDE SEQUENCE [LARGE SCALE GENOMIC DNA]</scope>
    <source>
        <strain evidence="21 22">MJM4426</strain>
    </source>
</reference>
<keyword evidence="16" id="KW-0472">Membrane</keyword>
<keyword evidence="8" id="KW-0004">4Fe-4S</keyword>
<evidence type="ECO:0000256" key="11">
    <source>
        <dbReference type="ARBA" id="ARBA00022982"/>
    </source>
</evidence>
<evidence type="ECO:0000256" key="18">
    <source>
        <dbReference type="ARBA" id="ARBA00069751"/>
    </source>
</evidence>
<feature type="region of interest" description="Disordered" evidence="19">
    <location>
        <begin position="1"/>
        <end position="50"/>
    </location>
</feature>
<dbReference type="EC" id="1.7.5.1" evidence="5"/>
<evidence type="ECO:0000256" key="2">
    <source>
        <dbReference type="ARBA" id="ARBA00001966"/>
    </source>
</evidence>
<keyword evidence="15" id="KW-0534">Nitrate assimilation</keyword>
<evidence type="ECO:0000256" key="10">
    <source>
        <dbReference type="ARBA" id="ARBA00022723"/>
    </source>
</evidence>
<gene>
    <name evidence="21" type="primary">narG_1</name>
    <name evidence="21" type="ORF">A4G23_04799</name>
</gene>
<dbReference type="CDD" id="cd02776">
    <property type="entry name" value="MopB_CT_Nitrate-R-NarG-like"/>
    <property type="match status" value="1"/>
</dbReference>
<dbReference type="EMBL" id="CP017316">
    <property type="protein sequence ID" value="AOT61908.1"/>
    <property type="molecule type" value="Genomic_DNA"/>
</dbReference>
<evidence type="ECO:0000256" key="7">
    <source>
        <dbReference type="ARBA" id="ARBA00022475"/>
    </source>
</evidence>
<keyword evidence="10" id="KW-0479">Metal-binding</keyword>
<organism evidence="21 22">
    <name type="scientific">Streptomyces rubrolavendulae</name>
    <dbReference type="NCBI Taxonomy" id="285473"/>
    <lineage>
        <taxon>Bacteria</taxon>
        <taxon>Bacillati</taxon>
        <taxon>Actinomycetota</taxon>
        <taxon>Actinomycetes</taxon>
        <taxon>Kitasatosporales</taxon>
        <taxon>Streptomycetaceae</taxon>
        <taxon>Streptomyces</taxon>
    </lineage>
</organism>
<dbReference type="GO" id="GO:0160182">
    <property type="term" value="F:nitrate reductase (quinone) activity"/>
    <property type="evidence" value="ECO:0007669"/>
    <property type="project" value="UniProtKB-EC"/>
</dbReference>
<evidence type="ECO:0000256" key="3">
    <source>
        <dbReference type="ARBA" id="ARBA00004202"/>
    </source>
</evidence>
<dbReference type="GO" id="GO:0051539">
    <property type="term" value="F:4 iron, 4 sulfur cluster binding"/>
    <property type="evidence" value="ECO:0007669"/>
    <property type="project" value="UniProtKB-KW"/>
</dbReference>
<dbReference type="Pfam" id="PF01568">
    <property type="entry name" value="Molydop_binding"/>
    <property type="match status" value="1"/>
</dbReference>
<keyword evidence="7" id="KW-1003">Cell membrane</keyword>
<evidence type="ECO:0000313" key="22">
    <source>
        <dbReference type="Proteomes" id="UP000095349"/>
    </source>
</evidence>
<dbReference type="GO" id="GO:0043546">
    <property type="term" value="F:molybdopterin cofactor binding"/>
    <property type="evidence" value="ECO:0007669"/>
    <property type="project" value="InterPro"/>
</dbReference>
<dbReference type="InterPro" id="IPR006468">
    <property type="entry name" value="NarG"/>
</dbReference>
<evidence type="ECO:0000256" key="4">
    <source>
        <dbReference type="ARBA" id="ARBA00010312"/>
    </source>
</evidence>
<keyword evidence="22" id="KW-1185">Reference proteome</keyword>
<dbReference type="InterPro" id="IPR006963">
    <property type="entry name" value="Mopterin_OxRdtase_4Fe-4S_dom"/>
</dbReference>
<accession>A0A1D8G912</accession>
<comment type="cofactor">
    <cofactor evidence="2">
        <name>[4Fe-4S] cluster</name>
        <dbReference type="ChEBI" id="CHEBI:49883"/>
    </cofactor>
</comment>
<comment type="similarity">
    <text evidence="4">Belongs to the prokaryotic molybdopterin-containing oxidoreductase family.</text>
</comment>
<feature type="domain" description="4Fe-4S Mo/W bis-MGD-type" evidence="20">
    <location>
        <begin position="91"/>
        <end position="155"/>
    </location>
</feature>
<proteinExistence type="inferred from homology"/>
<dbReference type="PANTHER" id="PTHR43105:SF2">
    <property type="entry name" value="RESPIRATORY NITRATE REDUCTASE 2 ALPHA CHAIN"/>
    <property type="match status" value="1"/>
</dbReference>
<dbReference type="SUPFAM" id="SSF53706">
    <property type="entry name" value="Formate dehydrogenase/DMSO reductase, domains 1-3"/>
    <property type="match status" value="1"/>
</dbReference>
<evidence type="ECO:0000256" key="8">
    <source>
        <dbReference type="ARBA" id="ARBA00022485"/>
    </source>
</evidence>
<evidence type="ECO:0000256" key="17">
    <source>
        <dbReference type="ARBA" id="ARBA00048294"/>
    </source>
</evidence>
<evidence type="ECO:0000256" key="9">
    <source>
        <dbReference type="ARBA" id="ARBA00022505"/>
    </source>
</evidence>
<dbReference type="NCBIfam" id="TIGR01580">
    <property type="entry name" value="narG"/>
    <property type="match status" value="1"/>
</dbReference>
<evidence type="ECO:0000313" key="21">
    <source>
        <dbReference type="EMBL" id="AOT61908.1"/>
    </source>
</evidence>
<dbReference type="PROSITE" id="PS51669">
    <property type="entry name" value="4FE4S_MOW_BIS_MGD"/>
    <property type="match status" value="1"/>
</dbReference>
<dbReference type="GO" id="GO:0005886">
    <property type="term" value="C:plasma membrane"/>
    <property type="evidence" value="ECO:0007669"/>
    <property type="project" value="UniProtKB-SubCell"/>
</dbReference>
<evidence type="ECO:0000256" key="16">
    <source>
        <dbReference type="ARBA" id="ARBA00023136"/>
    </source>
</evidence>